<evidence type="ECO:0000256" key="1">
    <source>
        <dbReference type="SAM" id="MobiDB-lite"/>
    </source>
</evidence>
<dbReference type="Proteomes" id="UP001142489">
    <property type="component" value="Unassembled WGS sequence"/>
</dbReference>
<evidence type="ECO:0000313" key="3">
    <source>
        <dbReference type="Proteomes" id="UP001142489"/>
    </source>
</evidence>
<evidence type="ECO:0000313" key="2">
    <source>
        <dbReference type="EMBL" id="KAJ7322416.1"/>
    </source>
</evidence>
<comment type="caution">
    <text evidence="2">The sequence shown here is derived from an EMBL/GenBank/DDBJ whole genome shotgun (WGS) entry which is preliminary data.</text>
</comment>
<reference evidence="2" key="1">
    <citation type="journal article" date="2023" name="DNA Res.">
        <title>Chromosome-level genome assembly of Phrynocephalus forsythii using third-generation DNA sequencing and Hi-C analysis.</title>
        <authorList>
            <person name="Qi Y."/>
            <person name="Zhao W."/>
            <person name="Zhao Y."/>
            <person name="Niu C."/>
            <person name="Cao S."/>
            <person name="Zhang Y."/>
        </authorList>
    </citation>
    <scope>NUCLEOTIDE SEQUENCE</scope>
    <source>
        <tissue evidence="2">Muscle</tissue>
    </source>
</reference>
<dbReference type="EMBL" id="JAPFRF010000009">
    <property type="protein sequence ID" value="KAJ7322416.1"/>
    <property type="molecule type" value="Genomic_DNA"/>
</dbReference>
<gene>
    <name evidence="2" type="ORF">JRQ81_018703</name>
</gene>
<sequence length="75" mass="7818">MVWQQEQAMGQTAAGAADIISPPQATTGAAPNMYRADGVQLSEIGSMQGVAGIQKAIGDWVQLQCSGREPSETLL</sequence>
<organism evidence="2 3">
    <name type="scientific">Phrynocephalus forsythii</name>
    <dbReference type="NCBI Taxonomy" id="171643"/>
    <lineage>
        <taxon>Eukaryota</taxon>
        <taxon>Metazoa</taxon>
        <taxon>Chordata</taxon>
        <taxon>Craniata</taxon>
        <taxon>Vertebrata</taxon>
        <taxon>Euteleostomi</taxon>
        <taxon>Lepidosauria</taxon>
        <taxon>Squamata</taxon>
        <taxon>Bifurcata</taxon>
        <taxon>Unidentata</taxon>
        <taxon>Episquamata</taxon>
        <taxon>Toxicofera</taxon>
        <taxon>Iguania</taxon>
        <taxon>Acrodonta</taxon>
        <taxon>Agamidae</taxon>
        <taxon>Agaminae</taxon>
        <taxon>Phrynocephalus</taxon>
    </lineage>
</organism>
<name>A0A9Q1AZ05_9SAUR</name>
<accession>A0A9Q1AZ05</accession>
<keyword evidence="3" id="KW-1185">Reference proteome</keyword>
<feature type="region of interest" description="Disordered" evidence="1">
    <location>
        <begin position="1"/>
        <end position="24"/>
    </location>
</feature>
<protein>
    <submittedName>
        <fullName evidence="2">Uncharacterized protein</fullName>
    </submittedName>
</protein>
<feature type="compositionally biased region" description="Polar residues" evidence="1">
    <location>
        <begin position="1"/>
        <end position="10"/>
    </location>
</feature>
<proteinExistence type="predicted"/>
<dbReference type="AlphaFoldDB" id="A0A9Q1AZ05"/>